<dbReference type="GO" id="GO:0060294">
    <property type="term" value="P:cilium movement involved in cell motility"/>
    <property type="evidence" value="ECO:0007669"/>
    <property type="project" value="InterPro"/>
</dbReference>
<keyword evidence="2" id="KW-1185">Reference proteome</keyword>
<dbReference type="Pfam" id="PF25439">
    <property type="entry name" value="TPR_CFAP46_N"/>
    <property type="match status" value="1"/>
</dbReference>
<dbReference type="PANTHER" id="PTHR15977:SF15">
    <property type="entry name" value="CILIA- AND FLAGELLA-ASSOCIATED PROTEIN 46"/>
    <property type="match status" value="1"/>
</dbReference>
<reference evidence="1" key="2">
    <citation type="submission" date="2025-08" db="UniProtKB">
        <authorList>
            <consortium name="Ensembl"/>
        </authorList>
    </citation>
    <scope>IDENTIFICATION</scope>
</reference>
<protein>
    <recommendedName>
        <fullName evidence="3">Tetratricopeptide repeat domain 40</fullName>
    </recommendedName>
</protein>
<dbReference type="InterPro" id="IPR057466">
    <property type="entry name" value="CFAP46_TPR"/>
</dbReference>
<dbReference type="InterPro" id="IPR011990">
    <property type="entry name" value="TPR-like_helical_dom_sf"/>
</dbReference>
<dbReference type="PANTHER" id="PTHR15977">
    <property type="entry name" value="CILIA- AND FLAGELLA-ASSOCIATED PROTEIN 46"/>
    <property type="match status" value="1"/>
</dbReference>
<dbReference type="InterPro" id="IPR039586">
    <property type="entry name" value="CFAP46"/>
</dbReference>
<name>A0A3B4C3W0_PYGNA</name>
<organism evidence="1 2">
    <name type="scientific">Pygocentrus nattereri</name>
    <name type="common">Red-bellied piranha</name>
    <dbReference type="NCBI Taxonomy" id="42514"/>
    <lineage>
        <taxon>Eukaryota</taxon>
        <taxon>Metazoa</taxon>
        <taxon>Chordata</taxon>
        <taxon>Craniata</taxon>
        <taxon>Vertebrata</taxon>
        <taxon>Euteleostomi</taxon>
        <taxon>Actinopterygii</taxon>
        <taxon>Neopterygii</taxon>
        <taxon>Teleostei</taxon>
        <taxon>Ostariophysi</taxon>
        <taxon>Characiformes</taxon>
        <taxon>Characoidei</taxon>
        <taxon>Pygocentrus</taxon>
    </lineage>
</organism>
<evidence type="ECO:0000313" key="2">
    <source>
        <dbReference type="Proteomes" id="UP001501920"/>
    </source>
</evidence>
<dbReference type="Ensembl" id="ENSPNAT00000003581.2">
    <property type="protein sequence ID" value="ENSPNAP00000006428.2"/>
    <property type="gene ID" value="ENSPNAG00000012504.2"/>
</dbReference>
<dbReference type="GO" id="GO:0035082">
    <property type="term" value="P:axoneme assembly"/>
    <property type="evidence" value="ECO:0007669"/>
    <property type="project" value="InterPro"/>
</dbReference>
<reference evidence="1 2" key="1">
    <citation type="submission" date="2020-10" db="EMBL/GenBank/DDBJ databases">
        <title>Pygocentrus nattereri (red-bellied piranha) genome, fPygNat1, primary haplotype.</title>
        <authorList>
            <person name="Myers G."/>
            <person name="Meyer A."/>
            <person name="Karagic N."/>
            <person name="Pippel M."/>
            <person name="Winkler S."/>
            <person name="Tracey A."/>
            <person name="Wood J."/>
            <person name="Formenti G."/>
            <person name="Howe K."/>
            <person name="Fedrigo O."/>
            <person name="Jarvis E.D."/>
        </authorList>
    </citation>
    <scope>NUCLEOTIDE SEQUENCE [LARGE SCALE GENOMIC DNA]</scope>
</reference>
<dbReference type="AlphaFoldDB" id="A0A3B4C3W0"/>
<proteinExistence type="predicted"/>
<evidence type="ECO:0000313" key="1">
    <source>
        <dbReference type="Ensembl" id="ENSPNAP00000006428.2"/>
    </source>
</evidence>
<sequence length="534" mass="60311">ALGCKEITEDCLMMYFESKPLPNQFLCRAYFCQAQLNSSSSVCTVEDMDKAVMYYLKAIEISKDNPRYHFLVFNASLLYFQTVRVFLRPGQRRHLVSSLTQVLSALEVVHEPDYAWRAELMLLLVECLVDAGKYKEAATFAKVTSDFIELHKPEMYPRIFSIQVKHLLFLPSFCNKLCCIFCSKARLAIVGRLDTLLQRAIKEGDGQVTQCVCASQWNSCLPLLQTNLRRSIKRPLLALAHALEDINSMLLDMRCQVHAELAAIEEEEQRLEPALKHLHTALGLDEKGQYQQHLSSSLHLLQLHTSIYTTPTRPEDQAAMLIQQAKEGSGCEPAKKWHPMLITAGIALAPDSFQMVLDADSAVKGSSPQGQGHLEQLAAKAQQHMTCVQRVEGQLASLERGTDDRERLWASLVKAARKQELWDVCRTACRFCLLYDDGRWKNKRELMNEIKPVEGKHSDHGVAAVGLNQGGERDLLRLLSEVRFICAEVGLIVDSNCLIYLLQQLKAGCIWDIQELPYGHLQPIRIEAQSMDGL</sequence>
<dbReference type="GeneTree" id="ENSGT00570000079216"/>
<evidence type="ECO:0008006" key="3">
    <source>
        <dbReference type="Google" id="ProtNLM"/>
    </source>
</evidence>
<dbReference type="Gene3D" id="1.25.40.10">
    <property type="entry name" value="Tetratricopeptide repeat domain"/>
    <property type="match status" value="1"/>
</dbReference>
<dbReference type="Proteomes" id="UP001501920">
    <property type="component" value="Chromosome 5"/>
</dbReference>
<gene>
    <name evidence="1" type="primary">CFAP46</name>
</gene>
<accession>A0A3B4C3W0</accession>
<reference evidence="1" key="3">
    <citation type="submission" date="2025-09" db="UniProtKB">
        <authorList>
            <consortium name="Ensembl"/>
        </authorList>
    </citation>
    <scope>IDENTIFICATION</scope>
</reference>